<dbReference type="PROSITE" id="PS51318">
    <property type="entry name" value="TAT"/>
    <property type="match status" value="1"/>
</dbReference>
<dbReference type="InterPro" id="IPR036291">
    <property type="entry name" value="NAD(P)-bd_dom_sf"/>
</dbReference>
<dbReference type="InterPro" id="IPR016040">
    <property type="entry name" value="NAD(P)-bd_dom"/>
</dbReference>
<sequence length="249" mass="27969">MTNRRDFLKNLAQLAGAVAFTAYVSYPLFAQNVKSQSTQGKDERLKVLIIGANGSVARVATTMFLQNTNVDLKLYLRNSKRLSHLKSARVEVVEGNALDENALKKAMSDVNVVYANLYGTDTPQMARVIIDSMQQVGLKRLVWITSFGVYNGQYQEIPESELRCIANYIAPHREEVKIIESSPLDYTIIRAQWFSNADEIDYELTQKGEAFKNPSGKISRKSIADLIVKLCTTKDFGIRQSLGINKPLR</sequence>
<dbReference type="Gene3D" id="3.40.50.720">
    <property type="entry name" value="NAD(P)-binding Rossmann-like Domain"/>
    <property type="match status" value="1"/>
</dbReference>
<dbReference type="AlphaFoldDB" id="Q7VG51"/>
<dbReference type="HOGENOM" id="CLU_025711_6_0_7"/>
<name>Q7VG51_HELHP</name>
<evidence type="ECO:0000313" key="3">
    <source>
        <dbReference type="EMBL" id="AAP78070.1"/>
    </source>
</evidence>
<dbReference type="EMBL" id="AE017125">
    <property type="protein sequence ID" value="AAP78070.1"/>
    <property type="molecule type" value="Genomic_DNA"/>
</dbReference>
<proteinExistence type="predicted"/>
<dbReference type="SUPFAM" id="SSF51735">
    <property type="entry name" value="NAD(P)-binding Rossmann-fold domains"/>
    <property type="match status" value="1"/>
</dbReference>
<keyword evidence="1" id="KW-0500">Molybdenum</keyword>
<dbReference type="InterPro" id="IPR019546">
    <property type="entry name" value="TAT_signal_bac_arc"/>
</dbReference>
<keyword evidence="4" id="KW-1185">Reference proteome</keyword>
<dbReference type="PANTHER" id="PTHR15020:SF50">
    <property type="entry name" value="UPF0659 PROTEIN YMR090W"/>
    <property type="match status" value="1"/>
</dbReference>
<protein>
    <recommendedName>
        <fullName evidence="2">NAD(P)-binding domain-containing protein</fullName>
    </recommendedName>
</protein>
<evidence type="ECO:0000313" key="4">
    <source>
        <dbReference type="Proteomes" id="UP000002495"/>
    </source>
</evidence>
<accession>Q7VG51</accession>
<dbReference type="KEGG" id="hhe:HH_1473"/>
<dbReference type="RefSeq" id="WP_011116313.1">
    <property type="nucleotide sequence ID" value="NC_004917.1"/>
</dbReference>
<evidence type="ECO:0000256" key="1">
    <source>
        <dbReference type="ARBA" id="ARBA00022505"/>
    </source>
</evidence>
<dbReference type="PANTHER" id="PTHR15020">
    <property type="entry name" value="FLAVIN REDUCTASE-RELATED"/>
    <property type="match status" value="1"/>
</dbReference>
<dbReference type="Proteomes" id="UP000002495">
    <property type="component" value="Chromosome"/>
</dbReference>
<dbReference type="OrthoDB" id="9803892at2"/>
<reference evidence="3 4" key="1">
    <citation type="journal article" date="2003" name="Proc. Natl. Acad. Sci. U.S.A.">
        <title>The complete genome sequence of the carcinogenic bacterium Helicobacter hepaticus.</title>
        <authorList>
            <person name="Suerbaum S."/>
            <person name="Josenhans C."/>
            <person name="Sterzenbach T."/>
            <person name="Drescher B."/>
            <person name="Brandt P."/>
            <person name="Bell M."/>
            <person name="Droege M."/>
            <person name="Fartmann B."/>
            <person name="Fischer H.-P."/>
            <person name="Ge Z."/>
            <person name="Hoerster A."/>
            <person name="Holland R."/>
            <person name="Klein K."/>
            <person name="Koenig J."/>
            <person name="Macko L."/>
            <person name="Mendz G.L."/>
            <person name="Nyakatura G."/>
            <person name="Schauer D.B."/>
            <person name="Shen Z."/>
            <person name="Weber J."/>
            <person name="Frosch M."/>
            <person name="Fox J.G."/>
        </authorList>
    </citation>
    <scope>NUCLEOTIDE SEQUENCE [LARGE SCALE GENOMIC DNA]</scope>
    <source>
        <strain evidence="4">ATCC 51449 / 3B1</strain>
    </source>
</reference>
<dbReference type="CDD" id="cd05267">
    <property type="entry name" value="SDR_a6"/>
    <property type="match status" value="1"/>
</dbReference>
<dbReference type="STRING" id="235279.HH_1473"/>
<gene>
    <name evidence="3" type="ordered locus">HH_1473</name>
</gene>
<dbReference type="Pfam" id="PF13460">
    <property type="entry name" value="NAD_binding_10"/>
    <property type="match status" value="1"/>
</dbReference>
<dbReference type="InterPro" id="IPR006311">
    <property type="entry name" value="TAT_signal"/>
</dbReference>
<dbReference type="eggNOG" id="COG0702">
    <property type="taxonomic scope" value="Bacteria"/>
</dbReference>
<evidence type="ECO:0000259" key="2">
    <source>
        <dbReference type="Pfam" id="PF13460"/>
    </source>
</evidence>
<organism evidence="3 4">
    <name type="scientific">Helicobacter hepaticus (strain ATCC 51449 / 3B1)</name>
    <dbReference type="NCBI Taxonomy" id="235279"/>
    <lineage>
        <taxon>Bacteria</taxon>
        <taxon>Pseudomonadati</taxon>
        <taxon>Campylobacterota</taxon>
        <taxon>Epsilonproteobacteria</taxon>
        <taxon>Campylobacterales</taxon>
        <taxon>Helicobacteraceae</taxon>
        <taxon>Helicobacter</taxon>
    </lineage>
</organism>
<feature type="domain" description="NAD(P)-binding" evidence="2">
    <location>
        <begin position="51"/>
        <end position="232"/>
    </location>
</feature>
<dbReference type="NCBIfam" id="TIGR01409">
    <property type="entry name" value="TAT_signal_seq"/>
    <property type="match status" value="1"/>
</dbReference>